<proteinExistence type="predicted"/>
<keyword evidence="4" id="KW-1185">Reference proteome</keyword>
<evidence type="ECO:0000313" key="4">
    <source>
        <dbReference type="Proteomes" id="UP000001555"/>
    </source>
</evidence>
<dbReference type="EMBL" id="ABJB010797139">
    <property type="status" value="NOT_ANNOTATED_CDS"/>
    <property type="molecule type" value="Genomic_DNA"/>
</dbReference>
<organism>
    <name type="scientific">Ixodes scapularis</name>
    <name type="common">Black-legged tick</name>
    <name type="synonym">Deer tick</name>
    <dbReference type="NCBI Taxonomy" id="6945"/>
    <lineage>
        <taxon>Eukaryota</taxon>
        <taxon>Metazoa</taxon>
        <taxon>Ecdysozoa</taxon>
        <taxon>Arthropoda</taxon>
        <taxon>Chelicerata</taxon>
        <taxon>Arachnida</taxon>
        <taxon>Acari</taxon>
        <taxon>Parasitiformes</taxon>
        <taxon>Ixodida</taxon>
        <taxon>Ixodoidea</taxon>
        <taxon>Ixodidae</taxon>
        <taxon>Ixodinae</taxon>
        <taxon>Ixodes</taxon>
    </lineage>
</organism>
<evidence type="ECO:0000313" key="3">
    <source>
        <dbReference type="EnsemblMetazoa" id="ISCW006154-PA"/>
    </source>
</evidence>
<feature type="compositionally biased region" description="Polar residues" evidence="1">
    <location>
        <begin position="134"/>
        <end position="144"/>
    </location>
</feature>
<feature type="compositionally biased region" description="Basic and acidic residues" evidence="1">
    <location>
        <begin position="78"/>
        <end position="87"/>
    </location>
</feature>
<dbReference type="EMBL" id="DS764004">
    <property type="protein sequence ID" value="EEC08786.1"/>
    <property type="molecule type" value="Genomic_DNA"/>
</dbReference>
<name>B7PQB4_IXOSC</name>
<dbReference type="AlphaFoldDB" id="B7PQB4"/>
<feature type="region of interest" description="Disordered" evidence="1">
    <location>
        <begin position="1"/>
        <end position="32"/>
    </location>
</feature>
<dbReference type="VEuPathDB" id="VectorBase:ISCI006154"/>
<dbReference type="EnsemblMetazoa" id="ISCW006154-RA">
    <property type="protein sequence ID" value="ISCW006154-PA"/>
    <property type="gene ID" value="ISCW006154"/>
</dbReference>
<dbReference type="VEuPathDB" id="VectorBase:ISCW006154"/>
<dbReference type="PaxDb" id="6945-B7PQB4"/>
<dbReference type="InParanoid" id="B7PQB4"/>
<reference evidence="3" key="2">
    <citation type="submission" date="2020-05" db="UniProtKB">
        <authorList>
            <consortium name="EnsemblMetazoa"/>
        </authorList>
    </citation>
    <scope>IDENTIFICATION</scope>
    <source>
        <strain evidence="3">wikel</strain>
    </source>
</reference>
<dbReference type="HOGENOM" id="CLU_1798575_0_0_1"/>
<accession>B7PQB4</accession>
<dbReference type="Proteomes" id="UP000001555">
    <property type="component" value="Unassembled WGS sequence"/>
</dbReference>
<reference evidence="2 4" key="1">
    <citation type="submission" date="2008-03" db="EMBL/GenBank/DDBJ databases">
        <title>Annotation of Ixodes scapularis.</title>
        <authorList>
            <consortium name="Ixodes scapularis Genome Project Consortium"/>
            <person name="Caler E."/>
            <person name="Hannick L.I."/>
            <person name="Bidwell S."/>
            <person name="Joardar V."/>
            <person name="Thiagarajan M."/>
            <person name="Amedeo P."/>
            <person name="Galinsky K.J."/>
            <person name="Schobel S."/>
            <person name="Inman J."/>
            <person name="Hostetler J."/>
            <person name="Miller J."/>
            <person name="Hammond M."/>
            <person name="Megy K."/>
            <person name="Lawson D."/>
            <person name="Kodira C."/>
            <person name="Sutton G."/>
            <person name="Meyer J."/>
            <person name="Hill C.A."/>
            <person name="Birren B."/>
            <person name="Nene V."/>
            <person name="Collins F."/>
            <person name="Alarcon-Chaidez F."/>
            <person name="Wikel S."/>
            <person name="Strausberg R."/>
        </authorList>
    </citation>
    <scope>NUCLEOTIDE SEQUENCE [LARGE SCALE GENOMIC DNA]</scope>
    <source>
        <strain evidence="4">Wikel</strain>
        <strain evidence="2">Wikel colony</strain>
    </source>
</reference>
<feature type="compositionally biased region" description="Polar residues" evidence="1">
    <location>
        <begin position="91"/>
        <end position="100"/>
    </location>
</feature>
<evidence type="ECO:0000313" key="2">
    <source>
        <dbReference type="EMBL" id="EEC08786.1"/>
    </source>
</evidence>
<gene>
    <name evidence="2" type="ORF">IscW_ISCW006154</name>
</gene>
<feature type="region of interest" description="Disordered" evidence="1">
    <location>
        <begin position="78"/>
        <end position="144"/>
    </location>
</feature>
<evidence type="ECO:0000256" key="1">
    <source>
        <dbReference type="SAM" id="MobiDB-lite"/>
    </source>
</evidence>
<protein>
    <submittedName>
        <fullName evidence="2 3">Uncharacterized protein</fullName>
    </submittedName>
</protein>
<sequence length="144" mass="15236">MDEAEPEDAAASVATAAQSGREPGLPATLLGHDGAATTFQSFHEPLTATVFTVEKPTLHPRGHRESAKGMVIAVEQGERYKPEKEDVATDQAVTKSNQAGQEGKLSLDQVPPVAPKDDAHGETGQWDVKGPTKSCITVQPRISP</sequence>